<feature type="transmembrane region" description="Helical" evidence="1">
    <location>
        <begin position="146"/>
        <end position="168"/>
    </location>
</feature>
<evidence type="ECO:0000256" key="1">
    <source>
        <dbReference type="SAM" id="Phobius"/>
    </source>
</evidence>
<evidence type="ECO:0000313" key="3">
    <source>
        <dbReference type="Proteomes" id="UP000475862"/>
    </source>
</evidence>
<protein>
    <submittedName>
        <fullName evidence="2">Uncharacterized protein</fullName>
    </submittedName>
</protein>
<accession>A0A6G0U345</accession>
<reference evidence="2 3" key="1">
    <citation type="submission" date="2019-08" db="EMBL/GenBank/DDBJ databases">
        <title>The genome of the soybean aphid Biotype 1, its phylome, world population structure and adaptation to the North American continent.</title>
        <authorList>
            <person name="Giordano R."/>
            <person name="Donthu R.K."/>
            <person name="Hernandez A.G."/>
            <person name="Wright C.L."/>
            <person name="Zimin A.V."/>
        </authorList>
    </citation>
    <scope>NUCLEOTIDE SEQUENCE [LARGE SCALE GENOMIC DNA]</scope>
    <source>
        <tissue evidence="2">Whole aphids</tissue>
    </source>
</reference>
<keyword evidence="1" id="KW-1133">Transmembrane helix</keyword>
<dbReference type="AlphaFoldDB" id="A0A6G0U345"/>
<keyword evidence="3" id="KW-1185">Reference proteome</keyword>
<gene>
    <name evidence="2" type="ORF">AGLY_002177</name>
</gene>
<dbReference type="EMBL" id="VYZN01000008">
    <property type="protein sequence ID" value="KAE9543377.1"/>
    <property type="molecule type" value="Genomic_DNA"/>
</dbReference>
<comment type="caution">
    <text evidence="2">The sequence shown here is derived from an EMBL/GenBank/DDBJ whole genome shotgun (WGS) entry which is preliminary data.</text>
</comment>
<organism evidence="2 3">
    <name type="scientific">Aphis glycines</name>
    <name type="common">Soybean aphid</name>
    <dbReference type="NCBI Taxonomy" id="307491"/>
    <lineage>
        <taxon>Eukaryota</taxon>
        <taxon>Metazoa</taxon>
        <taxon>Ecdysozoa</taxon>
        <taxon>Arthropoda</taxon>
        <taxon>Hexapoda</taxon>
        <taxon>Insecta</taxon>
        <taxon>Pterygota</taxon>
        <taxon>Neoptera</taxon>
        <taxon>Paraneoptera</taxon>
        <taxon>Hemiptera</taxon>
        <taxon>Sternorrhyncha</taxon>
        <taxon>Aphidomorpha</taxon>
        <taxon>Aphidoidea</taxon>
        <taxon>Aphididae</taxon>
        <taxon>Aphidini</taxon>
        <taxon>Aphis</taxon>
        <taxon>Aphis</taxon>
    </lineage>
</organism>
<keyword evidence="1" id="KW-0472">Membrane</keyword>
<name>A0A6G0U345_APHGL</name>
<evidence type="ECO:0000313" key="2">
    <source>
        <dbReference type="EMBL" id="KAE9543377.1"/>
    </source>
</evidence>
<proteinExistence type="predicted"/>
<keyword evidence="1" id="KW-0812">Transmembrane</keyword>
<dbReference type="Proteomes" id="UP000475862">
    <property type="component" value="Unassembled WGS sequence"/>
</dbReference>
<sequence length="310" mass="34799">MPSRPSIKTNRVHAALGGFSSISFPANSLQSNLVGSRLMKLESRWESDKIISNILKYHYFTGYSCINVWAYCIGHSDGAHTVFLFKYFSIHACIESTGIGASTIVGWDSWQHLYKSVNIPNYDISNTPTIRSSSASEDRTFISPEIILLLLFSIALLIFIFISVSELVPLMHTAYKRNLLNYVCSLNISQKGQPLLDKQILIVYPDFCNSVIGNYPIVFPKSITLISLSIGTNSIFLIPIQEAQIVQFYLDCANINPRGPNMSSPLGDMSIFSCMISYKNTVKTHYHETLYITLTLPGYRHCDTGQIRII</sequence>